<evidence type="ECO:0000256" key="5">
    <source>
        <dbReference type="ARBA" id="ARBA00023004"/>
    </source>
</evidence>
<evidence type="ECO:0000256" key="3">
    <source>
        <dbReference type="ARBA" id="ARBA00022723"/>
    </source>
</evidence>
<comment type="similarity">
    <text evidence="1">Belongs to the cytochrome P450 family.</text>
</comment>
<evidence type="ECO:0008006" key="10">
    <source>
        <dbReference type="Google" id="ProtNLM"/>
    </source>
</evidence>
<dbReference type="Pfam" id="PF00067">
    <property type="entry name" value="p450"/>
    <property type="match status" value="1"/>
</dbReference>
<dbReference type="SUPFAM" id="SSF48264">
    <property type="entry name" value="Cytochrome P450"/>
    <property type="match status" value="1"/>
</dbReference>
<keyword evidence="2" id="KW-0349">Heme</keyword>
<sequence length="377" mass="42236">MNIDVVPLLSGAQHTARKAFVMQALSPDVLGTYLPVLERIVDRWLERWNIRTEFAWLDELEKMATGMANALLLGELTGSNDAYLEKTVRGYVTGLGSLPIKLPFTSYTKALRCRDQLLAAIDEALARHRQAIADKKPFPNITTELIQARVDGEALPDHILRNEMLHLYFAIYTGVSLGLAALCLGLGQHRAIMQQARAEVMNVCPDSQTPLTMAKLNKCHYLQMLTMEARRVNPVLANTFLSLVKETTVFNNYQITKGWQAMGGLFATMNLPEFFDLPSTFDPERFSEDRSAGRRPNTYCPHGASSAADLENGTPYQGHRCGGEPFIDMLMKVVTVHLLRDYTWTLLPQNLAYTTGQLFPAPSDGLKVHFQPLYEDD</sequence>
<dbReference type="GO" id="GO:0020037">
    <property type="term" value="F:heme binding"/>
    <property type="evidence" value="ECO:0007669"/>
    <property type="project" value="InterPro"/>
</dbReference>
<keyword evidence="3" id="KW-0479">Metal-binding</keyword>
<keyword evidence="7" id="KW-0812">Transmembrane</keyword>
<keyword evidence="9" id="KW-1185">Reference proteome</keyword>
<name>W4LSB5_ENTF1</name>
<dbReference type="InterPro" id="IPR036396">
    <property type="entry name" value="Cyt_P450_sf"/>
</dbReference>
<evidence type="ECO:0000313" key="8">
    <source>
        <dbReference type="EMBL" id="ETX00287.1"/>
    </source>
</evidence>
<dbReference type="PANTHER" id="PTHR24286:SF384">
    <property type="entry name" value="P450, PUTATIVE (EUROFUNG)-RELATED"/>
    <property type="match status" value="1"/>
</dbReference>
<keyword evidence="7" id="KW-1133">Transmembrane helix</keyword>
<keyword evidence="6" id="KW-0503">Monooxygenase</keyword>
<dbReference type="InterPro" id="IPR001128">
    <property type="entry name" value="Cyt_P450"/>
</dbReference>
<dbReference type="GO" id="GO:0005506">
    <property type="term" value="F:iron ion binding"/>
    <property type="evidence" value="ECO:0007669"/>
    <property type="project" value="InterPro"/>
</dbReference>
<evidence type="ECO:0000256" key="2">
    <source>
        <dbReference type="ARBA" id="ARBA00022617"/>
    </source>
</evidence>
<reference evidence="8 9" key="1">
    <citation type="journal article" date="2014" name="Nature">
        <title>An environmental bacterial taxon with a large and distinct metabolic repertoire.</title>
        <authorList>
            <person name="Wilson M.C."/>
            <person name="Mori T."/>
            <person name="Ruckert C."/>
            <person name="Uria A.R."/>
            <person name="Helf M.J."/>
            <person name="Takada K."/>
            <person name="Gernert C."/>
            <person name="Steffens U.A."/>
            <person name="Heycke N."/>
            <person name="Schmitt S."/>
            <person name="Rinke C."/>
            <person name="Helfrich E.J."/>
            <person name="Brachmann A.O."/>
            <person name="Gurgui C."/>
            <person name="Wakimoto T."/>
            <person name="Kracht M."/>
            <person name="Crusemann M."/>
            <person name="Hentschel U."/>
            <person name="Abe I."/>
            <person name="Matsunaga S."/>
            <person name="Kalinowski J."/>
            <person name="Takeyama H."/>
            <person name="Piel J."/>
        </authorList>
    </citation>
    <scope>NUCLEOTIDE SEQUENCE [LARGE SCALE GENOMIC DNA]</scope>
    <source>
        <strain evidence="9">TSY1</strain>
    </source>
</reference>
<keyword evidence="7" id="KW-0472">Membrane</keyword>
<dbReference type="Gene3D" id="1.10.630.10">
    <property type="entry name" value="Cytochrome P450"/>
    <property type="match status" value="1"/>
</dbReference>
<feature type="transmembrane region" description="Helical" evidence="7">
    <location>
        <begin position="165"/>
        <end position="187"/>
    </location>
</feature>
<protein>
    <recommendedName>
        <fullName evidence="10">Cytochrome P450</fullName>
    </recommendedName>
</protein>
<comment type="caution">
    <text evidence="8">The sequence shown here is derived from an EMBL/GenBank/DDBJ whole genome shotgun (WGS) entry which is preliminary data.</text>
</comment>
<dbReference type="AlphaFoldDB" id="W4LSB5"/>
<dbReference type="GO" id="GO:0016125">
    <property type="term" value="P:sterol metabolic process"/>
    <property type="evidence" value="ECO:0007669"/>
    <property type="project" value="TreeGrafter"/>
</dbReference>
<proteinExistence type="inferred from homology"/>
<dbReference type="EMBL" id="AZHW01000356">
    <property type="protein sequence ID" value="ETX00287.1"/>
    <property type="molecule type" value="Genomic_DNA"/>
</dbReference>
<dbReference type="Proteomes" id="UP000019141">
    <property type="component" value="Unassembled WGS sequence"/>
</dbReference>
<keyword evidence="4" id="KW-0560">Oxidoreductase</keyword>
<organism evidence="8 9">
    <name type="scientific">Entotheonella factor</name>
    <dbReference type="NCBI Taxonomy" id="1429438"/>
    <lineage>
        <taxon>Bacteria</taxon>
        <taxon>Pseudomonadati</taxon>
        <taxon>Nitrospinota/Tectimicrobiota group</taxon>
        <taxon>Candidatus Tectimicrobiota</taxon>
        <taxon>Candidatus Entotheonellia</taxon>
        <taxon>Candidatus Entotheonellales</taxon>
        <taxon>Candidatus Entotheonellaceae</taxon>
        <taxon>Candidatus Entotheonella</taxon>
    </lineage>
</organism>
<dbReference type="GO" id="GO:0016705">
    <property type="term" value="F:oxidoreductase activity, acting on paired donors, with incorporation or reduction of molecular oxygen"/>
    <property type="evidence" value="ECO:0007669"/>
    <property type="project" value="InterPro"/>
</dbReference>
<evidence type="ECO:0000313" key="9">
    <source>
        <dbReference type="Proteomes" id="UP000019141"/>
    </source>
</evidence>
<dbReference type="PANTHER" id="PTHR24286">
    <property type="entry name" value="CYTOCHROME P450 26"/>
    <property type="match status" value="1"/>
</dbReference>
<keyword evidence="5" id="KW-0408">Iron</keyword>
<evidence type="ECO:0000256" key="4">
    <source>
        <dbReference type="ARBA" id="ARBA00023002"/>
    </source>
</evidence>
<dbReference type="HOGENOM" id="CLU_732960_0_0_7"/>
<accession>W4LSB5</accession>
<gene>
    <name evidence="8" type="ORF">ETSY1_11800</name>
</gene>
<evidence type="ECO:0000256" key="1">
    <source>
        <dbReference type="ARBA" id="ARBA00010617"/>
    </source>
</evidence>
<evidence type="ECO:0000256" key="7">
    <source>
        <dbReference type="SAM" id="Phobius"/>
    </source>
</evidence>
<dbReference type="GO" id="GO:0004497">
    <property type="term" value="F:monooxygenase activity"/>
    <property type="evidence" value="ECO:0007669"/>
    <property type="project" value="UniProtKB-KW"/>
</dbReference>
<evidence type="ECO:0000256" key="6">
    <source>
        <dbReference type="ARBA" id="ARBA00023033"/>
    </source>
</evidence>